<dbReference type="PROSITE" id="PS51089">
    <property type="entry name" value="HP"/>
    <property type="match status" value="1"/>
</dbReference>
<evidence type="ECO:0000256" key="1">
    <source>
        <dbReference type="SAM" id="MobiDB-lite"/>
    </source>
</evidence>
<organism evidence="3 4">
    <name type="scientific">Saguinus oedipus</name>
    <name type="common">Cotton-top tamarin</name>
    <name type="synonym">Oedipomidas oedipus</name>
    <dbReference type="NCBI Taxonomy" id="9490"/>
    <lineage>
        <taxon>Eukaryota</taxon>
        <taxon>Metazoa</taxon>
        <taxon>Chordata</taxon>
        <taxon>Craniata</taxon>
        <taxon>Vertebrata</taxon>
        <taxon>Euteleostomi</taxon>
        <taxon>Mammalia</taxon>
        <taxon>Eutheria</taxon>
        <taxon>Euarchontoglires</taxon>
        <taxon>Primates</taxon>
        <taxon>Haplorrhini</taxon>
        <taxon>Platyrrhini</taxon>
        <taxon>Cebidae</taxon>
        <taxon>Callitrichinae</taxon>
        <taxon>Saguinus</taxon>
    </lineage>
</organism>
<proteinExistence type="predicted"/>
<dbReference type="EMBL" id="JASSZA010000003">
    <property type="protein sequence ID" value="KAK2115411.1"/>
    <property type="molecule type" value="Genomic_DNA"/>
</dbReference>
<protein>
    <recommendedName>
        <fullName evidence="2">HP domain-containing protein</fullName>
    </recommendedName>
</protein>
<dbReference type="SUPFAM" id="SSF47050">
    <property type="entry name" value="VHP, Villin headpiece domain"/>
    <property type="match status" value="1"/>
</dbReference>
<dbReference type="Gene3D" id="1.10.950.10">
    <property type="entry name" value="Villin headpiece domain"/>
    <property type="match status" value="1"/>
</dbReference>
<name>A0ABQ9W198_SAGOE</name>
<feature type="region of interest" description="Disordered" evidence="1">
    <location>
        <begin position="1"/>
        <end position="21"/>
    </location>
</feature>
<gene>
    <name evidence="3" type="ORF">P7K49_006037</name>
</gene>
<accession>A0ABQ9W198</accession>
<evidence type="ECO:0000313" key="4">
    <source>
        <dbReference type="Proteomes" id="UP001266305"/>
    </source>
</evidence>
<sequence length="300" mass="32392">MLSPPPQPRHPSTAPTVIPRGTSASHTHLLAPCQPSCLPASSKSSSNHPPQRLPQSGAHGVILTPALLSFPSMRGTTALPTTPCQLPPPSSLLQLNPRDHSLTSLLPLNTQLQMAGATGHCHTTPLTPSRCPLAPLCPSPSLLQQEAGMWQQVGLPQAPSLGLNSPLPSTSASDPLPAYVSVHLPSQPPRGLVSLAFHVWNKVWRVTAAQAKRRHPCPDHEAVCLSTVSPARSWAQRGTITLSRSHTRGFRETEELPLGLGLAQHLSPEEFQEVFGMSMEEFDRLALWKRNDLKKKALLF</sequence>
<dbReference type="SMART" id="SM00153">
    <property type="entry name" value="VHP"/>
    <property type="match status" value="1"/>
</dbReference>
<feature type="region of interest" description="Disordered" evidence="1">
    <location>
        <begin position="35"/>
        <end position="57"/>
    </location>
</feature>
<reference evidence="3 4" key="1">
    <citation type="submission" date="2023-05" db="EMBL/GenBank/DDBJ databases">
        <title>B98-5 Cell Line De Novo Hybrid Assembly: An Optical Mapping Approach.</title>
        <authorList>
            <person name="Kananen K."/>
            <person name="Auerbach J.A."/>
            <person name="Kautto E."/>
            <person name="Blachly J.S."/>
        </authorList>
    </citation>
    <scope>NUCLEOTIDE SEQUENCE [LARGE SCALE GENOMIC DNA]</scope>
    <source>
        <strain evidence="3">B95-8</strain>
        <tissue evidence="3">Cell line</tissue>
    </source>
</reference>
<dbReference type="InterPro" id="IPR036886">
    <property type="entry name" value="Villin_headpiece_dom_sf"/>
</dbReference>
<dbReference type="InterPro" id="IPR003128">
    <property type="entry name" value="Villin_headpiece"/>
</dbReference>
<evidence type="ECO:0000313" key="3">
    <source>
        <dbReference type="EMBL" id="KAK2115411.1"/>
    </source>
</evidence>
<dbReference type="Proteomes" id="UP001266305">
    <property type="component" value="Unassembled WGS sequence"/>
</dbReference>
<feature type="domain" description="HP" evidence="2">
    <location>
        <begin position="265"/>
        <end position="300"/>
    </location>
</feature>
<evidence type="ECO:0000259" key="2">
    <source>
        <dbReference type="PROSITE" id="PS51089"/>
    </source>
</evidence>
<dbReference type="Pfam" id="PF02209">
    <property type="entry name" value="VHP"/>
    <property type="match status" value="1"/>
</dbReference>
<comment type="caution">
    <text evidence="3">The sequence shown here is derived from an EMBL/GenBank/DDBJ whole genome shotgun (WGS) entry which is preliminary data.</text>
</comment>
<keyword evidence="4" id="KW-1185">Reference proteome</keyword>